<dbReference type="EMBL" id="VLPK01000001">
    <property type="protein sequence ID" value="TSJ44435.1"/>
    <property type="molecule type" value="Genomic_DNA"/>
</dbReference>
<organism evidence="1 2">
    <name type="scientific">Mucilaginibacter corticis</name>
    <dbReference type="NCBI Taxonomy" id="2597670"/>
    <lineage>
        <taxon>Bacteria</taxon>
        <taxon>Pseudomonadati</taxon>
        <taxon>Bacteroidota</taxon>
        <taxon>Sphingobacteriia</taxon>
        <taxon>Sphingobacteriales</taxon>
        <taxon>Sphingobacteriaceae</taxon>
        <taxon>Mucilaginibacter</taxon>
    </lineage>
</organism>
<sequence>MAKVYLHNSGHKEFIRDKWVEFAALMADNENGLSVITLPAEEMHDLHLFVENGLIEWEVSETGTYYIKKGKIVCFETVPKFFRTIRNNLTNATVEQTEIGAYLRQNYHAIMGGSTKVFPVDAINLDYDGNLSKNKVPIAEVVNLVFEYQAKHAKSFSLFLTWPQTENEDEEGYKNLLKQTITENLGDPRAVPFKEIYEAGHPAVDDLHYDKLSIIGISKVIIQKASRHKFNLHKNEFYIYGEEGRRQMYSILLNFDFQAETAEHAVYTACVAKSLDEINDLRQADAAVAEEA</sequence>
<evidence type="ECO:0000313" key="2">
    <source>
        <dbReference type="Proteomes" id="UP000318733"/>
    </source>
</evidence>
<reference evidence="1 2" key="1">
    <citation type="submission" date="2019-07" db="EMBL/GenBank/DDBJ databases">
        <authorList>
            <person name="Huq M.A."/>
        </authorList>
    </citation>
    <scope>NUCLEOTIDE SEQUENCE [LARGE SCALE GENOMIC DNA]</scope>
    <source>
        <strain evidence="1 2">MAH-19</strain>
    </source>
</reference>
<comment type="caution">
    <text evidence="1">The sequence shown here is derived from an EMBL/GenBank/DDBJ whole genome shotgun (WGS) entry which is preliminary data.</text>
</comment>
<gene>
    <name evidence="1" type="ORF">FO440_09725</name>
</gene>
<accession>A0A556MX29</accession>
<dbReference type="Proteomes" id="UP000318733">
    <property type="component" value="Unassembled WGS sequence"/>
</dbReference>
<name>A0A556MX29_9SPHI</name>
<keyword evidence="2" id="KW-1185">Reference proteome</keyword>
<dbReference type="RefSeq" id="WP_144247996.1">
    <property type="nucleotide sequence ID" value="NZ_VLPK01000001.1"/>
</dbReference>
<dbReference type="AlphaFoldDB" id="A0A556MX29"/>
<evidence type="ECO:0000313" key="1">
    <source>
        <dbReference type="EMBL" id="TSJ44435.1"/>
    </source>
</evidence>
<protein>
    <submittedName>
        <fullName evidence="1">Uncharacterized protein</fullName>
    </submittedName>
</protein>
<proteinExistence type="predicted"/>
<dbReference type="OrthoDB" id="9819224at2"/>